<evidence type="ECO:0000256" key="7">
    <source>
        <dbReference type="HAMAP-Rule" id="MF_01337"/>
    </source>
</evidence>
<dbReference type="AlphaFoldDB" id="A0A226C1J1"/>
<dbReference type="RefSeq" id="WP_089022805.1">
    <property type="nucleotide sequence ID" value="NZ_NIQC01000004.1"/>
</dbReference>
<sequence length="120" mass="13649">MSRFERNQARKKRHRRVRKKIFGTPERPRLNVYRSLKNIHAQIIDDVNGHTIAQASTLNSELNGYKGKSNVEASAAVGKLVAQRAKDKGVEEVIFDRSGYQYHGRIKSLAEAARKEGLNF</sequence>
<evidence type="ECO:0000256" key="1">
    <source>
        <dbReference type="ARBA" id="ARBA00007116"/>
    </source>
</evidence>
<dbReference type="OrthoDB" id="9810939at2"/>
<comment type="function">
    <text evidence="7">This is one of the proteins that bind and probably mediate the attachment of the 5S RNA into the large ribosomal subunit, where it forms part of the central protuberance.</text>
</comment>
<protein>
    <recommendedName>
        <fullName evidence="6 7">Large ribosomal subunit protein uL18</fullName>
    </recommendedName>
</protein>
<dbReference type="InterPro" id="IPR005484">
    <property type="entry name" value="Ribosomal_uL18_bac/plant/anim"/>
</dbReference>
<keyword evidence="3 7" id="KW-0694">RNA-binding</keyword>
<proteinExistence type="inferred from homology"/>
<reference evidence="8 9" key="1">
    <citation type="submission" date="2017-06" db="EMBL/GenBank/DDBJ databases">
        <title>Draft Genome Sequence of Natranaerobius trueperi halophilic, alkalithermophilic bacteria from soda lakes.</title>
        <authorList>
            <person name="Zhao B."/>
        </authorList>
    </citation>
    <scope>NUCLEOTIDE SEQUENCE [LARGE SCALE GENOMIC DNA]</scope>
    <source>
        <strain evidence="8 9">DSM 18760</strain>
    </source>
</reference>
<dbReference type="HAMAP" id="MF_01337_B">
    <property type="entry name" value="Ribosomal_uL18_B"/>
    <property type="match status" value="1"/>
</dbReference>
<comment type="subunit">
    <text evidence="7">Part of the 50S ribosomal subunit; part of the 5S rRNA/L5/L18/L25 subcomplex. Contacts the 5S and 23S rRNAs.</text>
</comment>
<evidence type="ECO:0000256" key="4">
    <source>
        <dbReference type="ARBA" id="ARBA00022980"/>
    </source>
</evidence>
<evidence type="ECO:0000256" key="5">
    <source>
        <dbReference type="ARBA" id="ARBA00023274"/>
    </source>
</evidence>
<dbReference type="GO" id="GO:0003735">
    <property type="term" value="F:structural constituent of ribosome"/>
    <property type="evidence" value="ECO:0007669"/>
    <property type="project" value="InterPro"/>
</dbReference>
<dbReference type="Proteomes" id="UP000214588">
    <property type="component" value="Unassembled WGS sequence"/>
</dbReference>
<evidence type="ECO:0000256" key="6">
    <source>
        <dbReference type="ARBA" id="ARBA00035197"/>
    </source>
</evidence>
<evidence type="ECO:0000313" key="9">
    <source>
        <dbReference type="Proteomes" id="UP000214588"/>
    </source>
</evidence>
<gene>
    <name evidence="7" type="primary">rplR</name>
    <name evidence="8" type="ORF">CDO51_02925</name>
</gene>
<dbReference type="InterPro" id="IPR004389">
    <property type="entry name" value="Ribosomal_uL18_bac-type"/>
</dbReference>
<dbReference type="NCBIfam" id="TIGR00060">
    <property type="entry name" value="L18_bact"/>
    <property type="match status" value="1"/>
</dbReference>
<keyword evidence="2 7" id="KW-0699">rRNA-binding</keyword>
<dbReference type="CDD" id="cd00432">
    <property type="entry name" value="Ribosomal_L18_L5e"/>
    <property type="match status" value="1"/>
</dbReference>
<organism evidence="8 9">
    <name type="scientific">Natranaerobius trueperi</name>
    <dbReference type="NCBI Taxonomy" id="759412"/>
    <lineage>
        <taxon>Bacteria</taxon>
        <taxon>Bacillati</taxon>
        <taxon>Bacillota</taxon>
        <taxon>Clostridia</taxon>
        <taxon>Natranaerobiales</taxon>
        <taxon>Natranaerobiaceae</taxon>
        <taxon>Natranaerobius</taxon>
    </lineage>
</organism>
<dbReference type="Gene3D" id="3.30.420.100">
    <property type="match status" value="1"/>
</dbReference>
<dbReference type="PANTHER" id="PTHR12899:SF3">
    <property type="entry name" value="LARGE RIBOSOMAL SUBUNIT PROTEIN UL18M"/>
    <property type="match status" value="1"/>
</dbReference>
<dbReference type="Pfam" id="PF00861">
    <property type="entry name" value="Ribosomal_L18p"/>
    <property type="match status" value="1"/>
</dbReference>
<keyword evidence="9" id="KW-1185">Reference proteome</keyword>
<evidence type="ECO:0000256" key="3">
    <source>
        <dbReference type="ARBA" id="ARBA00022884"/>
    </source>
</evidence>
<dbReference type="EMBL" id="NIQC01000004">
    <property type="protein sequence ID" value="OWZ84474.1"/>
    <property type="molecule type" value="Genomic_DNA"/>
</dbReference>
<comment type="similarity">
    <text evidence="1 7">Belongs to the universal ribosomal protein uL18 family.</text>
</comment>
<keyword evidence="4 7" id="KW-0689">Ribosomal protein</keyword>
<evidence type="ECO:0000256" key="2">
    <source>
        <dbReference type="ARBA" id="ARBA00022730"/>
    </source>
</evidence>
<accession>A0A226C1J1</accession>
<keyword evidence="5 7" id="KW-0687">Ribonucleoprotein</keyword>
<evidence type="ECO:0000313" key="8">
    <source>
        <dbReference type="EMBL" id="OWZ84474.1"/>
    </source>
</evidence>
<dbReference type="InterPro" id="IPR057268">
    <property type="entry name" value="Ribosomal_L18"/>
</dbReference>
<dbReference type="GO" id="GO:0008097">
    <property type="term" value="F:5S rRNA binding"/>
    <property type="evidence" value="ECO:0007669"/>
    <property type="project" value="TreeGrafter"/>
</dbReference>
<dbReference type="FunFam" id="3.30.420.100:FF:000001">
    <property type="entry name" value="50S ribosomal protein L18"/>
    <property type="match status" value="1"/>
</dbReference>
<name>A0A226C1J1_9FIRM</name>
<dbReference type="SUPFAM" id="SSF53137">
    <property type="entry name" value="Translational machinery components"/>
    <property type="match status" value="1"/>
</dbReference>
<dbReference type="GO" id="GO:0022625">
    <property type="term" value="C:cytosolic large ribosomal subunit"/>
    <property type="evidence" value="ECO:0007669"/>
    <property type="project" value="TreeGrafter"/>
</dbReference>
<dbReference type="GO" id="GO:0006412">
    <property type="term" value="P:translation"/>
    <property type="evidence" value="ECO:0007669"/>
    <property type="project" value="UniProtKB-UniRule"/>
</dbReference>
<comment type="caution">
    <text evidence="8">The sequence shown here is derived from an EMBL/GenBank/DDBJ whole genome shotgun (WGS) entry which is preliminary data.</text>
</comment>
<dbReference type="PANTHER" id="PTHR12899">
    <property type="entry name" value="39S RIBOSOMAL PROTEIN L18, MITOCHONDRIAL"/>
    <property type="match status" value="1"/>
</dbReference>